<protein>
    <submittedName>
        <fullName evidence="2">Uncharacterized protein</fullName>
    </submittedName>
</protein>
<evidence type="ECO:0000313" key="2">
    <source>
        <dbReference type="EMBL" id="CAH9086548.1"/>
    </source>
</evidence>
<evidence type="ECO:0000256" key="1">
    <source>
        <dbReference type="SAM" id="MobiDB-lite"/>
    </source>
</evidence>
<feature type="region of interest" description="Disordered" evidence="1">
    <location>
        <begin position="29"/>
        <end position="112"/>
    </location>
</feature>
<keyword evidence="3" id="KW-1185">Reference proteome</keyword>
<organism evidence="2 3">
    <name type="scientific">Cuscuta epithymum</name>
    <dbReference type="NCBI Taxonomy" id="186058"/>
    <lineage>
        <taxon>Eukaryota</taxon>
        <taxon>Viridiplantae</taxon>
        <taxon>Streptophyta</taxon>
        <taxon>Embryophyta</taxon>
        <taxon>Tracheophyta</taxon>
        <taxon>Spermatophyta</taxon>
        <taxon>Magnoliopsida</taxon>
        <taxon>eudicotyledons</taxon>
        <taxon>Gunneridae</taxon>
        <taxon>Pentapetalae</taxon>
        <taxon>asterids</taxon>
        <taxon>lamiids</taxon>
        <taxon>Solanales</taxon>
        <taxon>Convolvulaceae</taxon>
        <taxon>Cuscuteae</taxon>
        <taxon>Cuscuta</taxon>
        <taxon>Cuscuta subgen. Cuscuta</taxon>
    </lineage>
</organism>
<accession>A0AAV0CVT3</accession>
<dbReference type="EMBL" id="CAMAPF010000056">
    <property type="protein sequence ID" value="CAH9086548.1"/>
    <property type="molecule type" value="Genomic_DNA"/>
</dbReference>
<feature type="compositionally biased region" description="Basic residues" evidence="1">
    <location>
        <begin position="56"/>
        <end position="81"/>
    </location>
</feature>
<sequence>MAHYGQSPHQLSRSCVMIIEAISSANRAPVLQRPGNSKDPKENLCPFGQDKLISRQPHRPHQHIHRQPHRPRQHIHRHASAKQHQPDRVGQHTSASLTHLRPECSLRPNKKG</sequence>
<evidence type="ECO:0000313" key="3">
    <source>
        <dbReference type="Proteomes" id="UP001152523"/>
    </source>
</evidence>
<gene>
    <name evidence="2" type="ORF">CEPIT_LOCUS9835</name>
</gene>
<comment type="caution">
    <text evidence="2">The sequence shown here is derived from an EMBL/GenBank/DDBJ whole genome shotgun (WGS) entry which is preliminary data.</text>
</comment>
<dbReference type="Proteomes" id="UP001152523">
    <property type="component" value="Unassembled WGS sequence"/>
</dbReference>
<name>A0AAV0CVT3_9ASTE</name>
<dbReference type="AlphaFoldDB" id="A0AAV0CVT3"/>
<reference evidence="2" key="1">
    <citation type="submission" date="2022-07" db="EMBL/GenBank/DDBJ databases">
        <authorList>
            <person name="Macas J."/>
            <person name="Novak P."/>
            <person name="Neumann P."/>
        </authorList>
    </citation>
    <scope>NUCLEOTIDE SEQUENCE</scope>
</reference>
<proteinExistence type="predicted"/>